<dbReference type="Pfam" id="PF09368">
    <property type="entry name" value="Sas10"/>
    <property type="match status" value="1"/>
</dbReference>
<evidence type="ECO:0000313" key="4">
    <source>
        <dbReference type="Proteomes" id="UP001057375"/>
    </source>
</evidence>
<feature type="compositionally biased region" description="Acidic residues" evidence="1">
    <location>
        <begin position="226"/>
        <end position="238"/>
    </location>
</feature>
<feature type="domain" description="Sas10 C-terminal" evidence="2">
    <location>
        <begin position="423"/>
        <end position="493"/>
    </location>
</feature>
<evidence type="ECO:0000259" key="2">
    <source>
        <dbReference type="Pfam" id="PF09368"/>
    </source>
</evidence>
<feature type="compositionally biased region" description="Acidic residues" evidence="1">
    <location>
        <begin position="256"/>
        <end position="280"/>
    </location>
</feature>
<name>A0ABQ5KSN7_9EUKA</name>
<sequence>MIDKKKTKDENRGFVNKSSVHMDDQYWTVGLKERDVRKQHELEEKDIKALIGSESVSLSHILGNLTSTPESFISKQTEEAVNDDEESSSFGFQWKSKKSAVEEVKEPISPEELLKKNPDADKDFFYHLLYKKLAEEIIIHLPTIQTSSVGQILFPVVKKYQSLLYIGSAFRLLSVQLRLSGIEHHNIYQQCSKISNTIKSLRIRLNKFGSFVGIISGIVEYDEQVEEEQKSEEEEEKEQEILKEECEGEKGAKEIEYDDEQSDGSDVSGDEEEYEYDNSDDLLPFQAPNQRVKSYNDAYIEGEDIGMGLSSTSTAAVDEALASIMPSIGKRRGILAVETGEELHALGGREKKKQSSLLDSQPSSNKLTRKERKTRGVQDVDLDDGDLDFLIKLRKTSKDERKKGLKTSSESKPRAAEVQEIDEEDRRAVTKEVFMRGILKRHRKRDVKNPRVANRRKAEKADKRMVGRTRKARGDADHYEGELGIKANVVRARQSYK</sequence>
<feature type="region of interest" description="Disordered" evidence="1">
    <location>
        <begin position="226"/>
        <end position="287"/>
    </location>
</feature>
<feature type="region of interest" description="Disordered" evidence="1">
    <location>
        <begin position="345"/>
        <end position="378"/>
    </location>
</feature>
<dbReference type="Proteomes" id="UP001057375">
    <property type="component" value="Unassembled WGS sequence"/>
</dbReference>
<comment type="caution">
    <text evidence="3">The sequence shown here is derived from an EMBL/GenBank/DDBJ whole genome shotgun (WGS) entry which is preliminary data.</text>
</comment>
<gene>
    <name evidence="3" type="ORF">ADUPG1_008627</name>
</gene>
<feature type="region of interest" description="Disordered" evidence="1">
    <location>
        <begin position="398"/>
        <end position="423"/>
    </location>
</feature>
<proteinExistence type="predicted"/>
<feature type="region of interest" description="Disordered" evidence="1">
    <location>
        <begin position="441"/>
        <end position="475"/>
    </location>
</feature>
<protein>
    <recommendedName>
        <fullName evidence="2">Sas10 C-terminal domain-containing protein</fullName>
    </recommendedName>
</protein>
<feature type="compositionally biased region" description="Polar residues" evidence="1">
    <location>
        <begin position="355"/>
        <end position="366"/>
    </location>
</feature>
<evidence type="ECO:0000313" key="3">
    <source>
        <dbReference type="EMBL" id="GKT35471.1"/>
    </source>
</evidence>
<evidence type="ECO:0000256" key="1">
    <source>
        <dbReference type="SAM" id="MobiDB-lite"/>
    </source>
</evidence>
<reference evidence="3" key="1">
    <citation type="submission" date="2022-03" db="EMBL/GenBank/DDBJ databases">
        <title>Draft genome sequence of Aduncisulcus paluster, a free-living microaerophilic Fornicata.</title>
        <authorList>
            <person name="Yuyama I."/>
            <person name="Kume K."/>
            <person name="Tamura T."/>
            <person name="Inagaki Y."/>
            <person name="Hashimoto T."/>
        </authorList>
    </citation>
    <scope>NUCLEOTIDE SEQUENCE</scope>
    <source>
        <strain evidence="3">NY0171</strain>
    </source>
</reference>
<dbReference type="EMBL" id="BQXS01010994">
    <property type="protein sequence ID" value="GKT35471.1"/>
    <property type="molecule type" value="Genomic_DNA"/>
</dbReference>
<organism evidence="3 4">
    <name type="scientific">Aduncisulcus paluster</name>
    <dbReference type="NCBI Taxonomy" id="2918883"/>
    <lineage>
        <taxon>Eukaryota</taxon>
        <taxon>Metamonada</taxon>
        <taxon>Carpediemonas-like organisms</taxon>
        <taxon>Aduncisulcus</taxon>
    </lineage>
</organism>
<keyword evidence="4" id="KW-1185">Reference proteome</keyword>
<dbReference type="InterPro" id="IPR018972">
    <property type="entry name" value="Sas10_C_dom"/>
</dbReference>
<feature type="compositionally biased region" description="Basic and acidic residues" evidence="1">
    <location>
        <begin position="239"/>
        <end position="255"/>
    </location>
</feature>
<accession>A0ABQ5KSN7</accession>